<accession>A0A8J4TEK7</accession>
<dbReference type="AlphaFoldDB" id="A0A8J4TEK7"/>
<sequence>MKEWTVSEGTVSEGTVSEGTVSAGMKHDLVVLLMSQQNSGAPPLTLWRLRPLHPYHAVNEMKVVQLVM</sequence>
<comment type="caution">
    <text evidence="1">The sequence shown here is derived from an EMBL/GenBank/DDBJ whole genome shotgun (WGS) entry which is preliminary data.</text>
</comment>
<dbReference type="EMBL" id="QNUK01000932">
    <property type="protein sequence ID" value="KAF5888718.1"/>
    <property type="molecule type" value="Genomic_DNA"/>
</dbReference>
<reference evidence="1" key="1">
    <citation type="submission" date="2020-07" db="EMBL/GenBank/DDBJ databases">
        <title>Clarias magur genome sequencing, assembly and annotation.</title>
        <authorList>
            <person name="Kushwaha B."/>
            <person name="Kumar R."/>
            <person name="Das P."/>
            <person name="Joshi C.G."/>
            <person name="Kumar D."/>
            <person name="Nagpure N.S."/>
            <person name="Pandey M."/>
            <person name="Agarwal S."/>
            <person name="Srivastava S."/>
            <person name="Singh M."/>
            <person name="Sahoo L."/>
            <person name="Jayasankar P."/>
            <person name="Meher P.K."/>
            <person name="Koringa P.G."/>
            <person name="Iquebal M.A."/>
            <person name="Das S.P."/>
            <person name="Bit A."/>
            <person name="Patnaik S."/>
            <person name="Patel N."/>
            <person name="Shah T.M."/>
            <person name="Hinsu A."/>
            <person name="Jena J.K."/>
        </authorList>
    </citation>
    <scope>NUCLEOTIDE SEQUENCE</scope>
    <source>
        <strain evidence="1">CIFAMagur01</strain>
        <tissue evidence="1">Testis</tissue>
    </source>
</reference>
<evidence type="ECO:0000313" key="2">
    <source>
        <dbReference type="Proteomes" id="UP000727407"/>
    </source>
</evidence>
<gene>
    <name evidence="1" type="primary">allB</name>
    <name evidence="1" type="ORF">DAT39_021580</name>
</gene>
<dbReference type="Proteomes" id="UP000727407">
    <property type="component" value="Unassembled WGS sequence"/>
</dbReference>
<keyword evidence="2" id="KW-1185">Reference proteome</keyword>
<name>A0A8J4TEK7_CLAMG</name>
<proteinExistence type="predicted"/>
<protein>
    <submittedName>
        <fullName evidence="1">Allantoinase</fullName>
    </submittedName>
</protein>
<evidence type="ECO:0000313" key="1">
    <source>
        <dbReference type="EMBL" id="KAF5888718.1"/>
    </source>
</evidence>
<organism evidence="1 2">
    <name type="scientific">Clarias magur</name>
    <name type="common">Asian catfish</name>
    <name type="synonym">Macropteronotus magur</name>
    <dbReference type="NCBI Taxonomy" id="1594786"/>
    <lineage>
        <taxon>Eukaryota</taxon>
        <taxon>Metazoa</taxon>
        <taxon>Chordata</taxon>
        <taxon>Craniata</taxon>
        <taxon>Vertebrata</taxon>
        <taxon>Euteleostomi</taxon>
        <taxon>Actinopterygii</taxon>
        <taxon>Neopterygii</taxon>
        <taxon>Teleostei</taxon>
        <taxon>Ostariophysi</taxon>
        <taxon>Siluriformes</taxon>
        <taxon>Clariidae</taxon>
        <taxon>Clarias</taxon>
    </lineage>
</organism>